<feature type="compositionally biased region" description="Polar residues" evidence="1">
    <location>
        <begin position="222"/>
        <end position="234"/>
    </location>
</feature>
<evidence type="ECO:0000313" key="2">
    <source>
        <dbReference type="EMBL" id="BAY73216.1"/>
    </source>
</evidence>
<accession>A0A1Z4KW53</accession>
<proteinExistence type="predicted"/>
<dbReference type="Proteomes" id="UP000217507">
    <property type="component" value="Plasmid Plasmid2 dna"/>
</dbReference>
<feature type="compositionally biased region" description="Low complexity" evidence="1">
    <location>
        <begin position="177"/>
        <end position="186"/>
    </location>
</feature>
<sequence>MKSLAVLLATTLVIGGNIGISSALPPARNVYSQDAQGSNSRGIDLKVWSGYGLTINFIPTGETIKQVWLGDPSRFALTSNGSLCQRGVSNDENCGTGGATVLFLRQIKPISFPSLTSSQDGSTVITVITASAEGQKHYQFKLTPAGGKPEYTALIIKPDSDRPRTLLVEKPPVTAISSRPVPSSGSRSGGAGERRNRGGEQVVNNNFLNAPGSRVSTAAKINPNQNLSRRTTNKPVERTPESKVNLSATNSLQVGTALKRNDANAVAYGLGVAVSNGVVKPKSGEWRKAQDTIRLLRRGKARDEAIKLSGIPQELFNKLIQWGQN</sequence>
<gene>
    <name evidence="2" type="ORF">NIES23_60440</name>
</gene>
<evidence type="ECO:0000256" key="1">
    <source>
        <dbReference type="SAM" id="MobiDB-lite"/>
    </source>
</evidence>
<feature type="region of interest" description="Disordered" evidence="1">
    <location>
        <begin position="170"/>
        <end position="242"/>
    </location>
</feature>
<name>A0A1Z4KW53_ANAVA</name>
<reference evidence="2 3" key="1">
    <citation type="submission" date="2017-06" db="EMBL/GenBank/DDBJ databases">
        <title>Genome sequencing of cyanobaciteial culture collection at National Institute for Environmental Studies (NIES).</title>
        <authorList>
            <person name="Hirose Y."/>
            <person name="Shimura Y."/>
            <person name="Fujisawa T."/>
            <person name="Nakamura Y."/>
            <person name="Kawachi M."/>
        </authorList>
    </citation>
    <scope>NUCLEOTIDE SEQUENCE [LARGE SCALE GENOMIC DNA]</scope>
    <source>
        <strain evidence="2 3">NIES-23</strain>
        <plasmid evidence="3">Plasmid Plasmid2 dna</plasmid>
    </source>
</reference>
<keyword evidence="2" id="KW-0614">Plasmid</keyword>
<evidence type="ECO:0000313" key="3">
    <source>
        <dbReference type="Proteomes" id="UP000217507"/>
    </source>
</evidence>
<geneLocation type="plasmid" evidence="2">
    <name>plasmid2</name>
</geneLocation>
<dbReference type="EMBL" id="AP018218">
    <property type="protein sequence ID" value="BAY73216.1"/>
    <property type="molecule type" value="Genomic_DNA"/>
</dbReference>
<dbReference type="AlphaFoldDB" id="A0A1Z4KW53"/>
<organism evidence="2 3">
    <name type="scientific">Trichormus variabilis NIES-23</name>
    <dbReference type="NCBI Taxonomy" id="1973479"/>
    <lineage>
        <taxon>Bacteria</taxon>
        <taxon>Bacillati</taxon>
        <taxon>Cyanobacteriota</taxon>
        <taxon>Cyanophyceae</taxon>
        <taxon>Nostocales</taxon>
        <taxon>Nostocaceae</taxon>
        <taxon>Trichormus</taxon>
    </lineage>
</organism>
<protein>
    <submittedName>
        <fullName evidence="2">Uncharacterized protein</fullName>
    </submittedName>
</protein>